<dbReference type="Proteomes" id="UP000287166">
    <property type="component" value="Unassembled WGS sequence"/>
</dbReference>
<sequence>MSSLASEGYSVYERDENGNLIPDGGTGYRLTPAGLEVFNQMYLERAKKSMPAPTTELPDKYNFMSLQEGNPDPPLIQFGVAVNFDKLLSYAKQKNLLESAARRCGVSVNSLSDMPIVCEVIRALEVACNARLHWSIPWVPDYDAMVALYSNYSMFWDQLEEEHEKEVIKILQEELGVTEEPMWYWDISNHMNNPGVSFPFLDAAEGPQRNGCRVRSN</sequence>
<protein>
    <submittedName>
        <fullName evidence="1">Uncharacterized protein</fullName>
    </submittedName>
</protein>
<name>A0A401GN43_9APHY</name>
<proteinExistence type="predicted"/>
<accession>A0A401GN43</accession>
<dbReference type="EMBL" id="BFAD01000005">
    <property type="protein sequence ID" value="GBE83635.1"/>
    <property type="molecule type" value="Genomic_DNA"/>
</dbReference>
<dbReference type="OrthoDB" id="3266090at2759"/>
<dbReference type="InParanoid" id="A0A401GN43"/>
<dbReference type="RefSeq" id="XP_027614548.1">
    <property type="nucleotide sequence ID" value="XM_027758747.1"/>
</dbReference>
<reference evidence="1 2" key="1">
    <citation type="journal article" date="2018" name="Sci. Rep.">
        <title>Genome sequence of the cauliflower mushroom Sparassis crispa (Hanabiratake) and its association with beneficial usage.</title>
        <authorList>
            <person name="Kiyama R."/>
            <person name="Furutani Y."/>
            <person name="Kawaguchi K."/>
            <person name="Nakanishi T."/>
        </authorList>
    </citation>
    <scope>NUCLEOTIDE SEQUENCE [LARGE SCALE GENOMIC DNA]</scope>
</reference>
<keyword evidence="2" id="KW-1185">Reference proteome</keyword>
<evidence type="ECO:0000313" key="1">
    <source>
        <dbReference type="EMBL" id="GBE83635.1"/>
    </source>
</evidence>
<gene>
    <name evidence="1" type="ORF">SCP_0506900</name>
</gene>
<comment type="caution">
    <text evidence="1">The sequence shown here is derived from an EMBL/GenBank/DDBJ whole genome shotgun (WGS) entry which is preliminary data.</text>
</comment>
<dbReference type="GeneID" id="38780552"/>
<evidence type="ECO:0000313" key="2">
    <source>
        <dbReference type="Proteomes" id="UP000287166"/>
    </source>
</evidence>
<dbReference type="AlphaFoldDB" id="A0A401GN43"/>
<organism evidence="1 2">
    <name type="scientific">Sparassis crispa</name>
    <dbReference type="NCBI Taxonomy" id="139825"/>
    <lineage>
        <taxon>Eukaryota</taxon>
        <taxon>Fungi</taxon>
        <taxon>Dikarya</taxon>
        <taxon>Basidiomycota</taxon>
        <taxon>Agaricomycotina</taxon>
        <taxon>Agaricomycetes</taxon>
        <taxon>Polyporales</taxon>
        <taxon>Sparassidaceae</taxon>
        <taxon>Sparassis</taxon>
    </lineage>
</organism>